<evidence type="ECO:0000256" key="1">
    <source>
        <dbReference type="SAM" id="MobiDB-lite"/>
    </source>
</evidence>
<reference evidence="3" key="2">
    <citation type="submission" date="2016-02" db="EMBL/GenBank/DDBJ databases">
        <title>Draft genome sequence of five rapidly growing Mycobacterium species.</title>
        <authorList>
            <person name="Katahira K."/>
            <person name="Gotou Y."/>
            <person name="Iida K."/>
            <person name="Ogura Y."/>
            <person name="Hayashi T."/>
        </authorList>
    </citation>
    <scope>NUCLEOTIDE SEQUENCE [LARGE SCALE GENOMIC DNA]</scope>
    <source>
        <strain evidence="3">JCM6362</strain>
    </source>
</reference>
<evidence type="ECO:0000313" key="2">
    <source>
        <dbReference type="EMBL" id="GAT15538.1"/>
    </source>
</evidence>
<gene>
    <name evidence="2" type="ORF">RMCT_2508</name>
</gene>
<dbReference type="OMA" id="PVGRWSA"/>
<dbReference type="InterPro" id="IPR012340">
    <property type="entry name" value="NA-bd_OB-fold"/>
</dbReference>
<dbReference type="Proteomes" id="UP000069654">
    <property type="component" value="Unassembled WGS sequence"/>
</dbReference>
<organism evidence="2 3">
    <name type="scientific">Mycolicibacterium thermoresistibile</name>
    <name type="common">Mycobacterium thermoresistibile</name>
    <dbReference type="NCBI Taxonomy" id="1797"/>
    <lineage>
        <taxon>Bacteria</taxon>
        <taxon>Bacillati</taxon>
        <taxon>Actinomycetota</taxon>
        <taxon>Actinomycetes</taxon>
        <taxon>Mycobacteriales</taxon>
        <taxon>Mycobacteriaceae</taxon>
        <taxon>Mycolicibacterium</taxon>
    </lineage>
</organism>
<dbReference type="STRING" id="1797.RMCT_2508"/>
<feature type="region of interest" description="Disordered" evidence="1">
    <location>
        <begin position="1"/>
        <end position="25"/>
    </location>
</feature>
<dbReference type="RefSeq" id="WP_003926435.1">
    <property type="nucleotide sequence ID" value="NZ_BCTB01000018.1"/>
</dbReference>
<dbReference type="OrthoDB" id="3632656at2"/>
<sequence length="146" mass="15478">MTTTVKKSELTDRPNKRRAGAAAGGLPVAESRPRVVDGLLRGARCIRCQLAVSQPDIPWCPACFGAIEPCGFRPVGTVWAATTIRIPVGRWSAPFGLAYVDVDDGPRVLVHVPPAPNLPAAKTRITFTMDDGGDLVATEPDSESGE</sequence>
<dbReference type="AlphaFoldDB" id="A0A100XFQ3"/>
<dbReference type="EMBL" id="BCTB01000018">
    <property type="protein sequence ID" value="GAT15538.1"/>
    <property type="molecule type" value="Genomic_DNA"/>
</dbReference>
<evidence type="ECO:0000313" key="3">
    <source>
        <dbReference type="Proteomes" id="UP000069654"/>
    </source>
</evidence>
<feature type="compositionally biased region" description="Basic and acidic residues" evidence="1">
    <location>
        <begin position="1"/>
        <end position="14"/>
    </location>
</feature>
<accession>A0A100XFQ3</accession>
<proteinExistence type="predicted"/>
<reference evidence="2 3" key="1">
    <citation type="journal article" date="2016" name="Genome Announc.">
        <title>Draft Genome Sequences of Five Rapidly Growing Mycobacterium Species, M. thermoresistibile, M. fortuitum subsp. acetamidolyticum, M. canariasense, M. brisbanense, and M. novocastrense.</title>
        <authorList>
            <person name="Katahira K."/>
            <person name="Ogura Y."/>
            <person name="Gotoh Y."/>
            <person name="Hayashi T."/>
        </authorList>
    </citation>
    <scope>NUCLEOTIDE SEQUENCE [LARGE SCALE GENOMIC DNA]</scope>
    <source>
        <strain evidence="2 3">JCM6362</strain>
    </source>
</reference>
<name>A0A100XFQ3_MYCTH</name>
<comment type="caution">
    <text evidence="2">The sequence shown here is derived from an EMBL/GenBank/DDBJ whole genome shotgun (WGS) entry which is preliminary data.</text>
</comment>
<dbReference type="SUPFAM" id="SSF50249">
    <property type="entry name" value="Nucleic acid-binding proteins"/>
    <property type="match status" value="1"/>
</dbReference>
<protein>
    <submittedName>
        <fullName evidence="2">Uncharacterized protein</fullName>
    </submittedName>
</protein>